<reference evidence="4" key="1">
    <citation type="submission" date="2022-11" db="EMBL/GenBank/DDBJ databases">
        <authorList>
            <person name="Petersen C."/>
        </authorList>
    </citation>
    <scope>NUCLEOTIDE SEQUENCE</scope>
    <source>
        <strain evidence="4">IBT 23319</strain>
    </source>
</reference>
<evidence type="ECO:0000256" key="3">
    <source>
        <dbReference type="SAM" id="SignalP"/>
    </source>
</evidence>
<feature type="compositionally biased region" description="Polar residues" evidence="1">
    <location>
        <begin position="96"/>
        <end position="109"/>
    </location>
</feature>
<keyword evidence="5" id="KW-1185">Reference proteome</keyword>
<evidence type="ECO:0000256" key="2">
    <source>
        <dbReference type="SAM" id="Phobius"/>
    </source>
</evidence>
<name>A0A9W9P552_PENCI</name>
<protein>
    <submittedName>
        <fullName evidence="4">Uncharacterized protein</fullName>
    </submittedName>
</protein>
<sequence length="109" mass="11862">MINLVLCFGSGGSMLVAAISDGMIFPPMMGAIVDKKGAHTAMVIPKMGYDLAVIFPVYVNIYKRDSMDLHRDTEVNVTIQVGKDLQLEEGTHDIDQTTTSNLETVSGRD</sequence>
<dbReference type="OrthoDB" id="546893at2759"/>
<feature type="transmembrane region" description="Helical" evidence="2">
    <location>
        <begin position="41"/>
        <end position="61"/>
    </location>
</feature>
<organism evidence="4 5">
    <name type="scientific">Penicillium citrinum</name>
    <dbReference type="NCBI Taxonomy" id="5077"/>
    <lineage>
        <taxon>Eukaryota</taxon>
        <taxon>Fungi</taxon>
        <taxon>Dikarya</taxon>
        <taxon>Ascomycota</taxon>
        <taxon>Pezizomycotina</taxon>
        <taxon>Eurotiomycetes</taxon>
        <taxon>Eurotiomycetidae</taxon>
        <taxon>Eurotiales</taxon>
        <taxon>Aspergillaceae</taxon>
        <taxon>Penicillium</taxon>
    </lineage>
</organism>
<accession>A0A9W9P552</accession>
<dbReference type="GeneID" id="81382879"/>
<feature type="signal peptide" evidence="3">
    <location>
        <begin position="1"/>
        <end position="18"/>
    </location>
</feature>
<gene>
    <name evidence="4" type="ORF">N7469_004792</name>
</gene>
<evidence type="ECO:0000256" key="1">
    <source>
        <dbReference type="SAM" id="MobiDB-lite"/>
    </source>
</evidence>
<feature type="region of interest" description="Disordered" evidence="1">
    <location>
        <begin position="90"/>
        <end position="109"/>
    </location>
</feature>
<evidence type="ECO:0000313" key="5">
    <source>
        <dbReference type="Proteomes" id="UP001147733"/>
    </source>
</evidence>
<evidence type="ECO:0000313" key="4">
    <source>
        <dbReference type="EMBL" id="KAJ5235624.1"/>
    </source>
</evidence>
<keyword evidence="2" id="KW-1133">Transmembrane helix</keyword>
<reference evidence="4" key="2">
    <citation type="journal article" date="2023" name="IMA Fungus">
        <title>Comparative genomic study of the Penicillium genus elucidates a diverse pangenome and 15 lateral gene transfer events.</title>
        <authorList>
            <person name="Petersen C."/>
            <person name="Sorensen T."/>
            <person name="Nielsen M.R."/>
            <person name="Sondergaard T.E."/>
            <person name="Sorensen J.L."/>
            <person name="Fitzpatrick D.A."/>
            <person name="Frisvad J.C."/>
            <person name="Nielsen K.L."/>
        </authorList>
    </citation>
    <scope>NUCLEOTIDE SEQUENCE</scope>
    <source>
        <strain evidence="4">IBT 23319</strain>
    </source>
</reference>
<dbReference type="EMBL" id="JAPQKT010000003">
    <property type="protein sequence ID" value="KAJ5235624.1"/>
    <property type="molecule type" value="Genomic_DNA"/>
</dbReference>
<dbReference type="Gene3D" id="1.20.1250.20">
    <property type="entry name" value="MFS general substrate transporter like domains"/>
    <property type="match status" value="1"/>
</dbReference>
<dbReference type="Proteomes" id="UP001147733">
    <property type="component" value="Unassembled WGS sequence"/>
</dbReference>
<comment type="caution">
    <text evidence="4">The sequence shown here is derived from an EMBL/GenBank/DDBJ whole genome shotgun (WGS) entry which is preliminary data.</text>
</comment>
<feature type="chain" id="PRO_5040937911" evidence="3">
    <location>
        <begin position="19"/>
        <end position="109"/>
    </location>
</feature>
<keyword evidence="2" id="KW-0472">Membrane</keyword>
<dbReference type="AlphaFoldDB" id="A0A9W9P552"/>
<keyword evidence="2" id="KW-0812">Transmembrane</keyword>
<dbReference type="RefSeq" id="XP_056503124.1">
    <property type="nucleotide sequence ID" value="XM_056643712.1"/>
</dbReference>
<proteinExistence type="predicted"/>
<dbReference type="InterPro" id="IPR036259">
    <property type="entry name" value="MFS_trans_sf"/>
</dbReference>
<keyword evidence="3" id="KW-0732">Signal</keyword>